<evidence type="ECO:0000313" key="3">
    <source>
        <dbReference type="WBParaSite" id="SPAL_0000876600.1"/>
    </source>
</evidence>
<evidence type="ECO:0000256" key="1">
    <source>
        <dbReference type="ARBA" id="ARBA00022990"/>
    </source>
</evidence>
<dbReference type="CDD" id="cd02603">
    <property type="entry name" value="HAD_sEH-N_like"/>
    <property type="match status" value="1"/>
</dbReference>
<keyword evidence="1" id="KW-0007">Acetylation</keyword>
<dbReference type="InterPro" id="IPR023198">
    <property type="entry name" value="PGP-like_dom2"/>
</dbReference>
<dbReference type="Proteomes" id="UP000046392">
    <property type="component" value="Unplaced"/>
</dbReference>
<dbReference type="NCBIfam" id="TIGR02247">
    <property type="entry name" value="HAD-1A3-hyp"/>
    <property type="match status" value="1"/>
</dbReference>
<dbReference type="NCBIfam" id="TIGR01509">
    <property type="entry name" value="HAD-SF-IA-v3"/>
    <property type="match status" value="1"/>
</dbReference>
<keyword evidence="2" id="KW-1185">Reference proteome</keyword>
<name>A0A0N5BSC2_STREA</name>
<dbReference type="Gene3D" id="1.10.150.240">
    <property type="entry name" value="Putative phosphatase, domain 2"/>
    <property type="match status" value="1"/>
</dbReference>
<dbReference type="WBParaSite" id="SPAL_0000876600.1">
    <property type="protein sequence ID" value="SPAL_0000876600.1"/>
    <property type="gene ID" value="SPAL_0000876600"/>
</dbReference>
<dbReference type="SFLD" id="SFLDG01129">
    <property type="entry name" value="C1.5:_HAD__Beta-PGM__Phosphata"/>
    <property type="match status" value="1"/>
</dbReference>
<dbReference type="InterPro" id="IPR036412">
    <property type="entry name" value="HAD-like_sf"/>
</dbReference>
<dbReference type="STRING" id="174720.A0A0N5BSC2"/>
<organism evidence="2 3">
    <name type="scientific">Strongyloides papillosus</name>
    <name type="common">Intestinal threadworm</name>
    <dbReference type="NCBI Taxonomy" id="174720"/>
    <lineage>
        <taxon>Eukaryota</taxon>
        <taxon>Metazoa</taxon>
        <taxon>Ecdysozoa</taxon>
        <taxon>Nematoda</taxon>
        <taxon>Chromadorea</taxon>
        <taxon>Rhabditida</taxon>
        <taxon>Tylenchina</taxon>
        <taxon>Panagrolaimomorpha</taxon>
        <taxon>Strongyloidoidea</taxon>
        <taxon>Strongyloididae</taxon>
        <taxon>Strongyloides</taxon>
    </lineage>
</organism>
<dbReference type="Gene3D" id="3.40.50.1000">
    <property type="entry name" value="HAD superfamily/HAD-like"/>
    <property type="match status" value="1"/>
</dbReference>
<dbReference type="PANTHER" id="PTHR47829">
    <property type="entry name" value="HYDROLASE, PUTATIVE (AFU_ORTHOLOGUE AFUA_1G12880)-RELATED"/>
    <property type="match status" value="1"/>
</dbReference>
<evidence type="ECO:0000313" key="2">
    <source>
        <dbReference type="Proteomes" id="UP000046392"/>
    </source>
</evidence>
<dbReference type="AlphaFoldDB" id="A0A0N5BSC2"/>
<dbReference type="InterPro" id="IPR023214">
    <property type="entry name" value="HAD_sf"/>
</dbReference>
<protein>
    <submittedName>
        <fullName evidence="3">HAD family phosphatase</fullName>
    </submittedName>
</protein>
<dbReference type="InterPro" id="IPR006439">
    <property type="entry name" value="HAD-SF_hydro_IA"/>
</dbReference>
<dbReference type="PANTHER" id="PTHR47829:SF1">
    <property type="entry name" value="HAD FAMILY PHOSPHATASE"/>
    <property type="match status" value="1"/>
</dbReference>
<dbReference type="SFLD" id="SFLDS00003">
    <property type="entry name" value="Haloacid_Dehalogenase"/>
    <property type="match status" value="1"/>
</dbReference>
<dbReference type="InterPro" id="IPR052898">
    <property type="entry name" value="ACAD10-like"/>
</dbReference>
<proteinExistence type="predicted"/>
<dbReference type="Pfam" id="PF00702">
    <property type="entry name" value="Hydrolase"/>
    <property type="match status" value="1"/>
</dbReference>
<accession>A0A0N5BSC2</accession>
<dbReference type="SUPFAM" id="SSF56784">
    <property type="entry name" value="HAD-like"/>
    <property type="match status" value="1"/>
</dbReference>
<dbReference type="InterPro" id="IPR011945">
    <property type="entry name" value="HAD-SF_ppase_IA/epoxid_hydro_N"/>
</dbReference>
<sequence length="214" mass="24214">MAADGKDIKAFIYDMGGVVMKYSNCNEKLMESIQKPEAIFEDQFEALETGKLSLYEFLEKAGENNILKQKIEKLGIVDGNVEDFDSIFAKIMVRDEHIGKSIKVLKENGYKIALLTNNFYYDKMKSKSTIEKDLDDFDVVVESCRVGMRKPNADIYEYTLSLLNLQPNEAVFLDDLEANCKGAEKVGLKAIQVKTNRSEEAVKEIERLTGLSII</sequence>
<reference evidence="3" key="1">
    <citation type="submission" date="2017-02" db="UniProtKB">
        <authorList>
            <consortium name="WormBaseParasite"/>
        </authorList>
    </citation>
    <scope>IDENTIFICATION</scope>
</reference>